<evidence type="ECO:0000313" key="4">
    <source>
        <dbReference type="Proteomes" id="UP001630127"/>
    </source>
</evidence>
<comment type="caution">
    <text evidence="3">The sequence shown here is derived from an EMBL/GenBank/DDBJ whole genome shotgun (WGS) entry which is preliminary data.</text>
</comment>
<keyword evidence="2" id="KW-0812">Transmembrane</keyword>
<name>A0ABD2Y033_9GENT</name>
<evidence type="ECO:0008006" key="5">
    <source>
        <dbReference type="Google" id="ProtNLM"/>
    </source>
</evidence>
<sequence>MGSSIITTALSSSSISCLNLKTHLTQRFYITKFSNISSFSATRIASLIAKCSSKNQSEKGSNLKDVLSGMVDERVEQLLSNEENRVLLDGLEKATQRVERAKRELAEIERQEAEAKLLRDYVNKLQSTTSEIAECQKEILEAKAMVEEAERSLNGGGVGAENSFSGMESQSVNKDEERLESIKAAIISAIVGTIAGLPFSLTRATGISDLIFPLAIAFVSCALFGVTFRYAVRRDLDDIHLKSGTSAAFGIVKGLATLGAGTRLELDAGNLIPIALDAAVNVSENLLIFFFAGVGLDFCMKLGVLSSFPIDKTISKTNNI</sequence>
<feature type="coiled-coil region" evidence="1">
    <location>
        <begin position="84"/>
        <end position="152"/>
    </location>
</feature>
<evidence type="ECO:0000256" key="2">
    <source>
        <dbReference type="SAM" id="Phobius"/>
    </source>
</evidence>
<dbReference type="PANTHER" id="PTHR36383:SF1">
    <property type="entry name" value="PROTEIN, PUTATIVE-RELATED"/>
    <property type="match status" value="1"/>
</dbReference>
<dbReference type="AlphaFoldDB" id="A0ABD2Y033"/>
<gene>
    <name evidence="3" type="ORF">ACH5RR_041815</name>
</gene>
<keyword evidence="2" id="KW-0472">Membrane</keyword>
<dbReference type="PANTHER" id="PTHR36383">
    <property type="entry name" value="OS09G0529350 PROTEIN"/>
    <property type="match status" value="1"/>
</dbReference>
<evidence type="ECO:0000313" key="3">
    <source>
        <dbReference type="EMBL" id="KAL3499083.1"/>
    </source>
</evidence>
<reference evidence="3 4" key="1">
    <citation type="submission" date="2024-11" db="EMBL/GenBank/DDBJ databases">
        <title>A near-complete genome assembly of Cinchona calisaya.</title>
        <authorList>
            <person name="Lian D.C."/>
            <person name="Zhao X.W."/>
            <person name="Wei L."/>
        </authorList>
    </citation>
    <scope>NUCLEOTIDE SEQUENCE [LARGE SCALE GENOMIC DNA]</scope>
    <source>
        <tissue evidence="3">Nenye</tissue>
    </source>
</reference>
<organism evidence="3 4">
    <name type="scientific">Cinchona calisaya</name>
    <dbReference type="NCBI Taxonomy" id="153742"/>
    <lineage>
        <taxon>Eukaryota</taxon>
        <taxon>Viridiplantae</taxon>
        <taxon>Streptophyta</taxon>
        <taxon>Embryophyta</taxon>
        <taxon>Tracheophyta</taxon>
        <taxon>Spermatophyta</taxon>
        <taxon>Magnoliopsida</taxon>
        <taxon>eudicotyledons</taxon>
        <taxon>Gunneridae</taxon>
        <taxon>Pentapetalae</taxon>
        <taxon>asterids</taxon>
        <taxon>lamiids</taxon>
        <taxon>Gentianales</taxon>
        <taxon>Rubiaceae</taxon>
        <taxon>Cinchonoideae</taxon>
        <taxon>Cinchoneae</taxon>
        <taxon>Cinchona</taxon>
    </lineage>
</organism>
<protein>
    <recommendedName>
        <fullName evidence="5">Homer protein</fullName>
    </recommendedName>
</protein>
<dbReference type="EMBL" id="JBJUIK010000017">
    <property type="protein sequence ID" value="KAL3499083.1"/>
    <property type="molecule type" value="Genomic_DNA"/>
</dbReference>
<feature type="transmembrane region" description="Helical" evidence="2">
    <location>
        <begin position="210"/>
        <end position="232"/>
    </location>
</feature>
<evidence type="ECO:0000256" key="1">
    <source>
        <dbReference type="SAM" id="Coils"/>
    </source>
</evidence>
<feature type="transmembrane region" description="Helical" evidence="2">
    <location>
        <begin position="184"/>
        <end position="204"/>
    </location>
</feature>
<keyword evidence="1" id="KW-0175">Coiled coil</keyword>
<keyword evidence="2" id="KW-1133">Transmembrane helix</keyword>
<dbReference type="Proteomes" id="UP001630127">
    <property type="component" value="Unassembled WGS sequence"/>
</dbReference>
<proteinExistence type="predicted"/>
<accession>A0ABD2Y033</accession>
<keyword evidence="4" id="KW-1185">Reference proteome</keyword>